<name>A0A9P5QAC0_9AGAR</name>
<dbReference type="EMBL" id="JADNRY010000004">
    <property type="protein sequence ID" value="KAF9077262.1"/>
    <property type="molecule type" value="Genomic_DNA"/>
</dbReference>
<keyword evidence="2" id="KW-1185">Reference proteome</keyword>
<evidence type="ECO:0000313" key="1">
    <source>
        <dbReference type="EMBL" id="KAF9077262.1"/>
    </source>
</evidence>
<dbReference type="OrthoDB" id="2906425at2759"/>
<gene>
    <name evidence="1" type="ORF">BDP27DRAFT_1312102</name>
</gene>
<accession>A0A9P5QAC0</accession>
<dbReference type="Proteomes" id="UP000772434">
    <property type="component" value="Unassembled WGS sequence"/>
</dbReference>
<comment type="caution">
    <text evidence="1">The sequence shown here is derived from an EMBL/GenBank/DDBJ whole genome shotgun (WGS) entry which is preliminary data.</text>
</comment>
<organism evidence="1 2">
    <name type="scientific">Rhodocollybia butyracea</name>
    <dbReference type="NCBI Taxonomy" id="206335"/>
    <lineage>
        <taxon>Eukaryota</taxon>
        <taxon>Fungi</taxon>
        <taxon>Dikarya</taxon>
        <taxon>Basidiomycota</taxon>
        <taxon>Agaricomycotina</taxon>
        <taxon>Agaricomycetes</taxon>
        <taxon>Agaricomycetidae</taxon>
        <taxon>Agaricales</taxon>
        <taxon>Marasmiineae</taxon>
        <taxon>Omphalotaceae</taxon>
        <taxon>Rhodocollybia</taxon>
    </lineage>
</organism>
<proteinExistence type="predicted"/>
<sequence length="168" mass="19421">MCPNFRYYWYAKITSNHIRSYFMIGEKAWRKQGRTSICKSHTRISPSLVYSDLSGLTSLSSMKLPSLEELARRQDEDVRAFEGRQEKLDIVMASRDLKALRNVASRVMQNTAIEVFLIGQGGFNMVNWSFTSSFQNNLHSCTPRYLQSSSKMDRILLRAPMAVMLFKM</sequence>
<reference evidence="1" key="1">
    <citation type="submission" date="2020-11" db="EMBL/GenBank/DDBJ databases">
        <authorList>
            <consortium name="DOE Joint Genome Institute"/>
            <person name="Ahrendt S."/>
            <person name="Riley R."/>
            <person name="Andreopoulos W."/>
            <person name="Labutti K."/>
            <person name="Pangilinan J."/>
            <person name="Ruiz-Duenas F.J."/>
            <person name="Barrasa J.M."/>
            <person name="Sanchez-Garcia M."/>
            <person name="Camarero S."/>
            <person name="Miyauchi S."/>
            <person name="Serrano A."/>
            <person name="Linde D."/>
            <person name="Babiker R."/>
            <person name="Drula E."/>
            <person name="Ayuso-Fernandez I."/>
            <person name="Pacheco R."/>
            <person name="Padilla G."/>
            <person name="Ferreira P."/>
            <person name="Barriuso J."/>
            <person name="Kellner H."/>
            <person name="Castanera R."/>
            <person name="Alfaro M."/>
            <person name="Ramirez L."/>
            <person name="Pisabarro A.G."/>
            <person name="Kuo A."/>
            <person name="Tritt A."/>
            <person name="Lipzen A."/>
            <person name="He G."/>
            <person name="Yan M."/>
            <person name="Ng V."/>
            <person name="Cullen D."/>
            <person name="Martin F."/>
            <person name="Rosso M.-N."/>
            <person name="Henrissat B."/>
            <person name="Hibbett D."/>
            <person name="Martinez A.T."/>
            <person name="Grigoriev I.V."/>
        </authorList>
    </citation>
    <scope>NUCLEOTIDE SEQUENCE</scope>
    <source>
        <strain evidence="1">AH 40177</strain>
    </source>
</reference>
<dbReference type="AlphaFoldDB" id="A0A9P5QAC0"/>
<evidence type="ECO:0000313" key="2">
    <source>
        <dbReference type="Proteomes" id="UP000772434"/>
    </source>
</evidence>
<protein>
    <submittedName>
        <fullName evidence="1">Uncharacterized protein</fullName>
    </submittedName>
</protein>